<reference evidence="4" key="1">
    <citation type="journal article" date="2015" name="Nature">
        <title>Complex archaea that bridge the gap between prokaryotes and eukaryotes.</title>
        <authorList>
            <person name="Spang A."/>
            <person name="Saw J.H."/>
            <person name="Jorgensen S.L."/>
            <person name="Zaremba-Niedzwiedzka K."/>
            <person name="Martijn J."/>
            <person name="Lind A.E."/>
            <person name="van Eijk R."/>
            <person name="Schleper C."/>
            <person name="Guy L."/>
            <person name="Ettema T.J."/>
        </authorList>
    </citation>
    <scope>NUCLEOTIDE SEQUENCE</scope>
</reference>
<comment type="similarity">
    <text evidence="1">Belongs to the thioesterase PaaI family.</text>
</comment>
<dbReference type="CDD" id="cd03443">
    <property type="entry name" value="PaaI_thioesterase"/>
    <property type="match status" value="1"/>
</dbReference>
<dbReference type="Pfam" id="PF03061">
    <property type="entry name" value="4HBT"/>
    <property type="match status" value="1"/>
</dbReference>
<dbReference type="InterPro" id="IPR003736">
    <property type="entry name" value="PAAI_dom"/>
</dbReference>
<protein>
    <recommendedName>
        <fullName evidence="3">Thioesterase domain-containing protein</fullName>
    </recommendedName>
</protein>
<proteinExistence type="inferred from homology"/>
<comment type="caution">
    <text evidence="4">The sequence shown here is derived from an EMBL/GenBank/DDBJ whole genome shotgun (WGS) entry which is preliminary data.</text>
</comment>
<evidence type="ECO:0000256" key="1">
    <source>
        <dbReference type="ARBA" id="ARBA00008324"/>
    </source>
</evidence>
<dbReference type="PANTHER" id="PTHR21660">
    <property type="entry name" value="THIOESTERASE SUPERFAMILY MEMBER-RELATED"/>
    <property type="match status" value="1"/>
</dbReference>
<dbReference type="InterPro" id="IPR006683">
    <property type="entry name" value="Thioestr_dom"/>
</dbReference>
<evidence type="ECO:0000256" key="2">
    <source>
        <dbReference type="ARBA" id="ARBA00022801"/>
    </source>
</evidence>
<accession>A0A0F9DNI6</accession>
<feature type="domain" description="Thioesterase" evidence="3">
    <location>
        <begin position="55"/>
        <end position="131"/>
    </location>
</feature>
<evidence type="ECO:0000313" key="4">
    <source>
        <dbReference type="EMBL" id="KKL63264.1"/>
    </source>
</evidence>
<dbReference type="GO" id="GO:0047617">
    <property type="term" value="F:fatty acyl-CoA hydrolase activity"/>
    <property type="evidence" value="ECO:0007669"/>
    <property type="project" value="InterPro"/>
</dbReference>
<keyword evidence="2" id="KW-0378">Hydrolase</keyword>
<sequence length="146" mass="15981">MPDSKTDTNYERMAKVIAITPYMKHLGMEFIEGREGYAKLRLRFQKENTTAGDALHGGAIASLIDTTGAMAAWTTAEILSPRYFGSTVGVNVNYLSGIIGEDAFAEGQVLKRGKEIIYCDVRVTNTDGKLLAQGTVVYRIIERGAK</sequence>
<organism evidence="4">
    <name type="scientific">marine sediment metagenome</name>
    <dbReference type="NCBI Taxonomy" id="412755"/>
    <lineage>
        <taxon>unclassified sequences</taxon>
        <taxon>metagenomes</taxon>
        <taxon>ecological metagenomes</taxon>
    </lineage>
</organism>
<gene>
    <name evidence="4" type="ORF">LCGC14_2176830</name>
</gene>
<dbReference type="InterPro" id="IPR039298">
    <property type="entry name" value="ACOT13"/>
</dbReference>
<dbReference type="PANTHER" id="PTHR21660:SF1">
    <property type="entry name" value="ACYL-COENZYME A THIOESTERASE 13"/>
    <property type="match status" value="1"/>
</dbReference>
<name>A0A0F9DNI6_9ZZZZ</name>
<dbReference type="Gene3D" id="3.10.129.10">
    <property type="entry name" value="Hotdog Thioesterase"/>
    <property type="match status" value="1"/>
</dbReference>
<dbReference type="InterPro" id="IPR029069">
    <property type="entry name" value="HotDog_dom_sf"/>
</dbReference>
<dbReference type="SUPFAM" id="SSF54637">
    <property type="entry name" value="Thioesterase/thiol ester dehydrase-isomerase"/>
    <property type="match status" value="1"/>
</dbReference>
<dbReference type="AlphaFoldDB" id="A0A0F9DNI6"/>
<dbReference type="NCBIfam" id="TIGR00369">
    <property type="entry name" value="unchar_dom_1"/>
    <property type="match status" value="1"/>
</dbReference>
<evidence type="ECO:0000259" key="3">
    <source>
        <dbReference type="Pfam" id="PF03061"/>
    </source>
</evidence>
<dbReference type="EMBL" id="LAZR01028230">
    <property type="protein sequence ID" value="KKL63264.1"/>
    <property type="molecule type" value="Genomic_DNA"/>
</dbReference>